<evidence type="ECO:0000256" key="2">
    <source>
        <dbReference type="ARBA" id="ARBA00022737"/>
    </source>
</evidence>
<dbReference type="InterPro" id="IPR001680">
    <property type="entry name" value="WD40_rpt"/>
</dbReference>
<evidence type="ECO:0000256" key="3">
    <source>
        <dbReference type="PROSITE-ProRule" id="PRU00221"/>
    </source>
</evidence>
<evidence type="ECO:0000256" key="4">
    <source>
        <dbReference type="SAM" id="MobiDB-lite"/>
    </source>
</evidence>
<dbReference type="InterPro" id="IPR015943">
    <property type="entry name" value="WD40/YVTN_repeat-like_dom_sf"/>
</dbReference>
<keyword evidence="1 3" id="KW-0853">WD repeat</keyword>
<dbReference type="Pfam" id="PF00400">
    <property type="entry name" value="WD40"/>
    <property type="match status" value="14"/>
</dbReference>
<dbReference type="PANTHER" id="PTHR19848">
    <property type="entry name" value="WD40 REPEAT PROTEIN"/>
    <property type="match status" value="1"/>
</dbReference>
<dbReference type="SUPFAM" id="SSF52540">
    <property type="entry name" value="P-loop containing nucleoside triphosphate hydrolases"/>
    <property type="match status" value="1"/>
</dbReference>
<dbReference type="Pfam" id="PF00931">
    <property type="entry name" value="NB-ARC"/>
    <property type="match status" value="1"/>
</dbReference>
<sequence>MDLHKQRRKRGVVLSFPGLKKLIEARREAEIEENDGNKFTLEELSDRTQLAPFTVAKVLAHEEGVDKQTLECFFRAFDLELLPQDYIRPDSNERGSGGALERGNRGEKIQNRTDWGEAVDVSIFYGRTDEIAKLEYWITQENCRLVALLGIGGIGKTALSVKLAQQIQEEFDCVIWRSLRNAPPIEEILANLIQFLSNYREIDLPKQIGQKISQLCELLRSQRCLIIIDNVETILSDGERAGYYREGYEDYGELFKQIGQTQHQSCLLLTSREKPKEIAALEGAVLPVRSLQLTGLQPTDGQEIFRTKGFFRASAEEWQELIGRYAGNPLALKIISTTIQELFDGNIADFLSQNAIIFGDIRDLLDRHFNRLSALEKEVMYWLAIDREPVSLAQLREDIVSPVRSAKLLEALESLGRRYLLEKSAARFTLQPVIMEYVTARSIEQICDEISTQEIGLFRSLALIKAESLDYVRDTQIRLIVNPIIAELLCHFGTKTNIENRLMQILANLKSQPLSQQGYAGGNTLNILRQLQTDLSGYDFSDLAIWQAYLQDLKLHNVNFQNANFAKCVFNETFRNIFSVAFSTDGKLLATGDSDGEIRLWRISEGAEILRSTPVQTLQGHKGWVQTLAFSSTSLRGQENEAGILASGGEDNTVKLWDISNGKCLKTLAGHKSWVQSVAFSPDEKILACGSEGLIKLWDVESGEYFQTWEIGGSWVFSIAFSPDGKMLACGSVEGTVKIWDVASGTCRLEMPGHHGWVWCVAFSPDGGTLASCSDDSTVRLWDAVTGTCRQILHGHNGWVWRVAFSPDGATLASGGGDSTVRLWNVADGSCRLNLQSHASWVGAIAFHPNRIFMATGSIDRTVKLWDIRTGNCLKTIQGNRDFVHSVAFSSPLSHSKLLLASGSDRTIKLWDVEIGKCVKTLQIDSGLIWSIALSPDGNMLACGGDRIVRIWDWQTGQPLKTFQGHTGWIWSIAFSPNGHILASAGEDKTIRIWHINSGQCVQILQEHPSLIYAIAFSPTSPRSGGNEGGLLASASFDRTIRLWDITTGECLQILQGHFSWVQSVAFSPTSFKGRDILASGSFDRTIRLWDINTGECLQIFQGHTATINCLDFSRNGKLLASGSTDGTVCLWDITSGERRQTLQANSGYIWSVAFSPDGNILASGSDSETIKLWDVDTGECLKTLKTDRPYEGMNITGVSGLTETAIATLKALGAKQQ</sequence>
<feature type="repeat" description="WD" evidence="3">
    <location>
        <begin position="618"/>
        <end position="667"/>
    </location>
</feature>
<dbReference type="Gene3D" id="3.40.50.300">
    <property type="entry name" value="P-loop containing nucleotide triphosphate hydrolases"/>
    <property type="match status" value="1"/>
</dbReference>
<feature type="repeat" description="WD" evidence="3">
    <location>
        <begin position="922"/>
        <end position="962"/>
    </location>
</feature>
<organism evidence="6 7">
    <name type="scientific">Aerosakkonema funiforme FACHB-1375</name>
    <dbReference type="NCBI Taxonomy" id="2949571"/>
    <lineage>
        <taxon>Bacteria</taxon>
        <taxon>Bacillati</taxon>
        <taxon>Cyanobacteriota</taxon>
        <taxon>Cyanophyceae</taxon>
        <taxon>Oscillatoriophycideae</taxon>
        <taxon>Aerosakkonematales</taxon>
        <taxon>Aerosakkonemataceae</taxon>
        <taxon>Aerosakkonema</taxon>
    </lineage>
</organism>
<dbReference type="SMART" id="SM00320">
    <property type="entry name" value="WD40"/>
    <property type="match status" value="14"/>
</dbReference>
<dbReference type="GO" id="GO:0043531">
    <property type="term" value="F:ADP binding"/>
    <property type="evidence" value="ECO:0007669"/>
    <property type="project" value="InterPro"/>
</dbReference>
<dbReference type="AlphaFoldDB" id="A0A926ZLU1"/>
<dbReference type="InterPro" id="IPR003593">
    <property type="entry name" value="AAA+_ATPase"/>
</dbReference>
<proteinExistence type="predicted"/>
<dbReference type="InterPro" id="IPR036322">
    <property type="entry name" value="WD40_repeat_dom_sf"/>
</dbReference>
<dbReference type="InterPro" id="IPR020472">
    <property type="entry name" value="WD40_PAC1"/>
</dbReference>
<dbReference type="SUPFAM" id="SSF50978">
    <property type="entry name" value="WD40 repeat-like"/>
    <property type="match status" value="3"/>
</dbReference>
<feature type="repeat" description="WD" evidence="3">
    <location>
        <begin position="716"/>
        <end position="750"/>
    </location>
</feature>
<accession>A0A926ZLU1</accession>
<dbReference type="InterPro" id="IPR027417">
    <property type="entry name" value="P-loop_NTPase"/>
</dbReference>
<dbReference type="PROSITE" id="PS00678">
    <property type="entry name" value="WD_REPEATS_1"/>
    <property type="match status" value="7"/>
</dbReference>
<dbReference type="InterPro" id="IPR002182">
    <property type="entry name" value="NB-ARC"/>
</dbReference>
<feature type="repeat" description="WD" evidence="3">
    <location>
        <begin position="793"/>
        <end position="834"/>
    </location>
</feature>
<feature type="repeat" description="WD" evidence="3">
    <location>
        <begin position="877"/>
        <end position="921"/>
    </location>
</feature>
<feature type="repeat" description="WD" evidence="3">
    <location>
        <begin position="1101"/>
        <end position="1142"/>
    </location>
</feature>
<name>A0A926ZLU1_9CYAN</name>
<feature type="repeat" description="WD" evidence="3">
    <location>
        <begin position="1143"/>
        <end position="1184"/>
    </location>
</feature>
<feature type="domain" description="AAA+ ATPase" evidence="5">
    <location>
        <begin position="142"/>
        <end position="362"/>
    </location>
</feature>
<feature type="repeat" description="WD" evidence="3">
    <location>
        <begin position="570"/>
        <end position="611"/>
    </location>
</feature>
<reference evidence="6" key="2">
    <citation type="submission" date="2020-08" db="EMBL/GenBank/DDBJ databases">
        <authorList>
            <person name="Chen M."/>
            <person name="Teng W."/>
            <person name="Zhao L."/>
            <person name="Hu C."/>
            <person name="Zhou Y."/>
            <person name="Han B."/>
            <person name="Song L."/>
            <person name="Shu W."/>
        </authorList>
    </citation>
    <scope>NUCLEOTIDE SEQUENCE</scope>
    <source>
        <strain evidence="6">FACHB-1375</strain>
    </source>
</reference>
<dbReference type="SUPFAM" id="SSF141571">
    <property type="entry name" value="Pentapeptide repeat-like"/>
    <property type="match status" value="1"/>
</dbReference>
<protein>
    <submittedName>
        <fullName evidence="6">NACHT domain-containing protein</fullName>
    </submittedName>
</protein>
<dbReference type="InterPro" id="IPR019775">
    <property type="entry name" value="WD40_repeat_CS"/>
</dbReference>
<evidence type="ECO:0000313" key="6">
    <source>
        <dbReference type="EMBL" id="MBD2185406.1"/>
    </source>
</evidence>
<comment type="caution">
    <text evidence="6">The sequence shown here is derived from an EMBL/GenBank/DDBJ whole genome shotgun (WGS) entry which is preliminary data.</text>
</comment>
<evidence type="ECO:0000256" key="1">
    <source>
        <dbReference type="ARBA" id="ARBA00022574"/>
    </source>
</evidence>
<feature type="repeat" description="WD" evidence="3">
    <location>
        <begin position="1055"/>
        <end position="1100"/>
    </location>
</feature>
<feature type="region of interest" description="Disordered" evidence="4">
    <location>
        <begin position="88"/>
        <end position="108"/>
    </location>
</feature>
<reference evidence="6" key="1">
    <citation type="journal article" date="2015" name="ISME J.">
        <title>Draft Genome Sequence of Streptomyces incarnatus NRRL8089, which Produces the Nucleoside Antibiotic Sinefungin.</title>
        <authorList>
            <person name="Oshima K."/>
            <person name="Hattori M."/>
            <person name="Shimizu H."/>
            <person name="Fukuda K."/>
            <person name="Nemoto M."/>
            <person name="Inagaki K."/>
            <person name="Tamura T."/>
        </authorList>
    </citation>
    <scope>NUCLEOTIDE SEQUENCE</scope>
    <source>
        <strain evidence="6">FACHB-1375</strain>
    </source>
</reference>
<dbReference type="PROSITE" id="PS50294">
    <property type="entry name" value="WD_REPEATS_REGION"/>
    <property type="match status" value="13"/>
</dbReference>
<feature type="repeat" description="WD" evidence="3">
    <location>
        <begin position="835"/>
        <end position="876"/>
    </location>
</feature>
<dbReference type="Gene3D" id="2.130.10.10">
    <property type="entry name" value="YVTN repeat-like/Quinoprotein amine dehydrogenase"/>
    <property type="match status" value="6"/>
</dbReference>
<dbReference type="PROSITE" id="PS50082">
    <property type="entry name" value="WD_REPEATS_2"/>
    <property type="match status" value="14"/>
</dbReference>
<feature type="repeat" description="WD" evidence="3">
    <location>
        <begin position="751"/>
        <end position="792"/>
    </location>
</feature>
<dbReference type="CDD" id="cd00200">
    <property type="entry name" value="WD40"/>
    <property type="match status" value="2"/>
</dbReference>
<dbReference type="PANTHER" id="PTHR19848:SF8">
    <property type="entry name" value="F-BOX AND WD REPEAT DOMAIN CONTAINING 7"/>
    <property type="match status" value="1"/>
</dbReference>
<dbReference type="EMBL" id="JACJPW010000120">
    <property type="protein sequence ID" value="MBD2185406.1"/>
    <property type="molecule type" value="Genomic_DNA"/>
</dbReference>
<keyword evidence="7" id="KW-1185">Reference proteome</keyword>
<feature type="repeat" description="WD" evidence="3">
    <location>
        <begin position="668"/>
        <end position="708"/>
    </location>
</feature>
<dbReference type="SMART" id="SM00382">
    <property type="entry name" value="AAA"/>
    <property type="match status" value="1"/>
</dbReference>
<dbReference type="PRINTS" id="PR00320">
    <property type="entry name" value="GPROTEINBRPT"/>
</dbReference>
<evidence type="ECO:0000313" key="7">
    <source>
        <dbReference type="Proteomes" id="UP000641646"/>
    </source>
</evidence>
<gene>
    <name evidence="6" type="ORF">H6G03_30750</name>
</gene>
<dbReference type="Proteomes" id="UP000641646">
    <property type="component" value="Unassembled WGS sequence"/>
</dbReference>
<evidence type="ECO:0000259" key="5">
    <source>
        <dbReference type="SMART" id="SM00382"/>
    </source>
</evidence>
<keyword evidence="2" id="KW-0677">Repeat</keyword>
<dbReference type="PRINTS" id="PR00364">
    <property type="entry name" value="DISEASERSIST"/>
</dbReference>
<feature type="repeat" description="WD" evidence="3">
    <location>
        <begin position="1005"/>
        <end position="1054"/>
    </location>
</feature>
<feature type="repeat" description="WD" evidence="3">
    <location>
        <begin position="963"/>
        <end position="1004"/>
    </location>
</feature>